<feature type="transmembrane region" description="Helical" evidence="1">
    <location>
        <begin position="37"/>
        <end position="60"/>
    </location>
</feature>
<evidence type="ECO:0000313" key="3">
    <source>
        <dbReference type="Proteomes" id="UP001602119"/>
    </source>
</evidence>
<accession>A0ABW6V9H5</accession>
<evidence type="ECO:0000313" key="2">
    <source>
        <dbReference type="EMBL" id="MFF4775979.1"/>
    </source>
</evidence>
<reference evidence="2 3" key="1">
    <citation type="submission" date="2024-10" db="EMBL/GenBank/DDBJ databases">
        <title>The Natural Products Discovery Center: Release of the First 8490 Sequenced Strains for Exploring Actinobacteria Biosynthetic Diversity.</title>
        <authorList>
            <person name="Kalkreuter E."/>
            <person name="Kautsar S.A."/>
            <person name="Yang D."/>
            <person name="Bader C.D."/>
            <person name="Teijaro C.N."/>
            <person name="Fluegel L."/>
            <person name="Davis C.M."/>
            <person name="Simpson J.R."/>
            <person name="Lauterbach L."/>
            <person name="Steele A.D."/>
            <person name="Gui C."/>
            <person name="Meng S."/>
            <person name="Li G."/>
            <person name="Viehrig K."/>
            <person name="Ye F."/>
            <person name="Su P."/>
            <person name="Kiefer A.F."/>
            <person name="Nichols A."/>
            <person name="Cepeda A.J."/>
            <person name="Yan W."/>
            <person name="Fan B."/>
            <person name="Jiang Y."/>
            <person name="Adhikari A."/>
            <person name="Zheng C.-J."/>
            <person name="Schuster L."/>
            <person name="Cowan T.M."/>
            <person name="Smanski M.J."/>
            <person name="Chevrette M.G."/>
            <person name="De Carvalho L.P.S."/>
            <person name="Shen B."/>
        </authorList>
    </citation>
    <scope>NUCLEOTIDE SEQUENCE [LARGE SCALE GENOMIC DNA]</scope>
    <source>
        <strain evidence="2 3">NPDC001281</strain>
    </source>
</reference>
<keyword evidence="1" id="KW-0472">Membrane</keyword>
<dbReference type="Proteomes" id="UP001602119">
    <property type="component" value="Unassembled WGS sequence"/>
</dbReference>
<organism evidence="2 3">
    <name type="scientific">Microtetraspora fusca</name>
    <dbReference type="NCBI Taxonomy" id="1997"/>
    <lineage>
        <taxon>Bacteria</taxon>
        <taxon>Bacillati</taxon>
        <taxon>Actinomycetota</taxon>
        <taxon>Actinomycetes</taxon>
        <taxon>Streptosporangiales</taxon>
        <taxon>Streptosporangiaceae</taxon>
        <taxon>Microtetraspora</taxon>
    </lineage>
</organism>
<proteinExistence type="predicted"/>
<keyword evidence="1" id="KW-1133">Transmembrane helix</keyword>
<evidence type="ECO:0000256" key="1">
    <source>
        <dbReference type="SAM" id="Phobius"/>
    </source>
</evidence>
<keyword evidence="1" id="KW-0812">Transmembrane</keyword>
<gene>
    <name evidence="2" type="ORF">ACFY05_24295</name>
</gene>
<sequence length="63" mass="7204">MAPLRRKSIEERIAERQAQRPALVGKGKYFEHGPAKFIFIFLIVFVVLGHLLGLVLLMWLDIG</sequence>
<protein>
    <submittedName>
        <fullName evidence="2">Uncharacterized protein</fullName>
    </submittedName>
</protein>
<keyword evidence="3" id="KW-1185">Reference proteome</keyword>
<comment type="caution">
    <text evidence="2">The sequence shown here is derived from an EMBL/GenBank/DDBJ whole genome shotgun (WGS) entry which is preliminary data.</text>
</comment>
<name>A0ABW6V9H5_MICFU</name>
<dbReference type="RefSeq" id="WP_245656302.1">
    <property type="nucleotide sequence ID" value="NZ_BBYK01000067.1"/>
</dbReference>
<dbReference type="EMBL" id="JBIAXI010000015">
    <property type="protein sequence ID" value="MFF4775979.1"/>
    <property type="molecule type" value="Genomic_DNA"/>
</dbReference>